<keyword evidence="4" id="KW-1185">Reference proteome</keyword>
<feature type="chain" id="PRO_5043055128" description="Outer membrane protein beta-barrel domain-containing protein" evidence="1">
    <location>
        <begin position="21"/>
        <end position="207"/>
    </location>
</feature>
<feature type="domain" description="Outer membrane protein beta-barrel" evidence="2">
    <location>
        <begin position="20"/>
        <end position="184"/>
    </location>
</feature>
<evidence type="ECO:0000313" key="4">
    <source>
        <dbReference type="Proteomes" id="UP001310022"/>
    </source>
</evidence>
<sequence>MKKLLLIAALVMTTALSASAQLVNIGFRGGVNIAGYNSNHPSDGKSARVGGVFGVAAEANLGLFGVHGEVNYAMAGLKFDNAPIAEGVTVSGKQIRNYLQIPVMGALNLPLGFKIMAGPQLNVLLSAQDDLKASVGGVELPGQEKVDVNDEVNDYDWGFVAGVQWKKGHWAIDARYNHSFTNMYKEDDGGKTRNMAYSFGLTYYLFD</sequence>
<dbReference type="RefSeq" id="WP_338238360.1">
    <property type="nucleotide sequence ID" value="NZ_BQKE01000002.1"/>
</dbReference>
<reference evidence="3 4" key="1">
    <citation type="submission" date="2021-12" db="EMBL/GenBank/DDBJ databases">
        <title>Genome sequencing of bacteria with rrn-lacking chromosome and rrn-plasmid.</title>
        <authorList>
            <person name="Anda M."/>
            <person name="Iwasaki W."/>
        </authorList>
    </citation>
    <scope>NUCLEOTIDE SEQUENCE [LARGE SCALE GENOMIC DNA]</scope>
    <source>
        <strain evidence="3 4">NBRC 15940</strain>
    </source>
</reference>
<proteinExistence type="predicted"/>
<dbReference type="Pfam" id="PF13568">
    <property type="entry name" value="OMP_b-brl_2"/>
    <property type="match status" value="1"/>
</dbReference>
<evidence type="ECO:0000313" key="3">
    <source>
        <dbReference type="EMBL" id="GJM63154.1"/>
    </source>
</evidence>
<dbReference type="AlphaFoldDB" id="A0AAN4W1H6"/>
<name>A0AAN4W1H6_9BACT</name>
<dbReference type="Proteomes" id="UP001310022">
    <property type="component" value="Unassembled WGS sequence"/>
</dbReference>
<feature type="signal peptide" evidence="1">
    <location>
        <begin position="1"/>
        <end position="20"/>
    </location>
</feature>
<evidence type="ECO:0000256" key="1">
    <source>
        <dbReference type="SAM" id="SignalP"/>
    </source>
</evidence>
<evidence type="ECO:0000259" key="2">
    <source>
        <dbReference type="Pfam" id="PF13568"/>
    </source>
</evidence>
<accession>A0AAN4W1H6</accession>
<organism evidence="3 4">
    <name type="scientific">Persicobacter diffluens</name>
    <dbReference type="NCBI Taxonomy" id="981"/>
    <lineage>
        <taxon>Bacteria</taxon>
        <taxon>Pseudomonadati</taxon>
        <taxon>Bacteroidota</taxon>
        <taxon>Cytophagia</taxon>
        <taxon>Cytophagales</taxon>
        <taxon>Persicobacteraceae</taxon>
        <taxon>Persicobacter</taxon>
    </lineage>
</organism>
<comment type="caution">
    <text evidence="3">The sequence shown here is derived from an EMBL/GenBank/DDBJ whole genome shotgun (WGS) entry which is preliminary data.</text>
</comment>
<protein>
    <recommendedName>
        <fullName evidence="2">Outer membrane protein beta-barrel domain-containing protein</fullName>
    </recommendedName>
</protein>
<dbReference type="EMBL" id="BQKE01000002">
    <property type="protein sequence ID" value="GJM63154.1"/>
    <property type="molecule type" value="Genomic_DNA"/>
</dbReference>
<gene>
    <name evidence="3" type="ORF">PEDI_37060</name>
</gene>
<keyword evidence="1" id="KW-0732">Signal</keyword>
<dbReference type="InterPro" id="IPR025665">
    <property type="entry name" value="Beta-barrel_OMP_2"/>
</dbReference>